<organism evidence="2 3">
    <name type="scientific">Variovorax ginsengisoli</name>
    <dbReference type="NCBI Taxonomy" id="363844"/>
    <lineage>
        <taxon>Bacteria</taxon>
        <taxon>Pseudomonadati</taxon>
        <taxon>Pseudomonadota</taxon>
        <taxon>Betaproteobacteria</taxon>
        <taxon>Burkholderiales</taxon>
        <taxon>Comamonadaceae</taxon>
        <taxon>Variovorax</taxon>
    </lineage>
</organism>
<name>A0ABT8SJY0_9BURK</name>
<protein>
    <submittedName>
        <fullName evidence="2">Uncharacterized protein</fullName>
    </submittedName>
</protein>
<reference evidence="2" key="1">
    <citation type="submission" date="2023-06" db="EMBL/GenBank/DDBJ databases">
        <authorList>
            <person name="Jiang Y."/>
            <person name="Liu Q."/>
        </authorList>
    </citation>
    <scope>NUCLEOTIDE SEQUENCE</scope>
    <source>
        <strain evidence="2">CGMCC 1.12090</strain>
    </source>
</reference>
<keyword evidence="3" id="KW-1185">Reference proteome</keyword>
<accession>A0ABT8SJY0</accession>
<dbReference type="EMBL" id="JAUKVY010000051">
    <property type="protein sequence ID" value="MDO1537876.1"/>
    <property type="molecule type" value="Genomic_DNA"/>
</dbReference>
<comment type="caution">
    <text evidence="2">The sequence shown here is derived from an EMBL/GenBank/DDBJ whole genome shotgun (WGS) entry which is preliminary data.</text>
</comment>
<dbReference type="RefSeq" id="WP_301816296.1">
    <property type="nucleotide sequence ID" value="NZ_JAUJZH010000051.1"/>
</dbReference>
<proteinExistence type="predicted"/>
<feature type="region of interest" description="Disordered" evidence="1">
    <location>
        <begin position="47"/>
        <end position="71"/>
    </location>
</feature>
<evidence type="ECO:0000313" key="2">
    <source>
        <dbReference type="EMBL" id="MDO1537876.1"/>
    </source>
</evidence>
<gene>
    <name evidence="2" type="ORF">Q2T77_37175</name>
</gene>
<dbReference type="Proteomes" id="UP001169027">
    <property type="component" value="Unassembled WGS sequence"/>
</dbReference>
<evidence type="ECO:0000256" key="1">
    <source>
        <dbReference type="SAM" id="MobiDB-lite"/>
    </source>
</evidence>
<evidence type="ECO:0000313" key="3">
    <source>
        <dbReference type="Proteomes" id="UP001169027"/>
    </source>
</evidence>
<sequence length="71" mass="7523">MNIDADDDIEKCAVLFTAKLIEADIPPASNRRGARTYSGHATVMRVTESGKTASATRPASAGKYDKPSPPC</sequence>